<feature type="compositionally biased region" description="Low complexity" evidence="1">
    <location>
        <begin position="160"/>
        <end position="169"/>
    </location>
</feature>
<dbReference type="AlphaFoldDB" id="A0A8K0TLH0"/>
<comment type="caution">
    <text evidence="2">The sequence shown here is derived from an EMBL/GenBank/DDBJ whole genome shotgun (WGS) entry which is preliminary data.</text>
</comment>
<evidence type="ECO:0000256" key="1">
    <source>
        <dbReference type="SAM" id="MobiDB-lite"/>
    </source>
</evidence>
<name>A0A8K0TLH0_9PEZI</name>
<gene>
    <name evidence="2" type="ORF">B0T11DRAFT_275171</name>
</gene>
<feature type="compositionally biased region" description="Acidic residues" evidence="1">
    <location>
        <begin position="287"/>
        <end position="299"/>
    </location>
</feature>
<sequence length="836" mass="91308">MPPTTRSGGTPAPEKVYRSGKTAPQLQQSRFPTRRSTVRGYGRKNPRRKILQSREASPEDETKSSPRQKTLTQMQWADPTPVELLDDDEETERPIRKRRKTEGDVPSSPPKSSKGSYHTQTLTQMGSFNSKMDDDFVIIESSGDEGAARPPAPLKAGEASSSGPRTPSTRRIRTEIPSSQDSPQTPFLARYSPLQTRSPLKDKSTNISSPHRRILELSKPSSASKRRRTLVVEDSYATTASKSPASSVENHSPAKPHSQHPKAVRFVTPSALAASQAPSQRAPLADITEDVQEEPESSDEMPASPSPMPRRTTAPDREIADSDDDFELWEDNSGEASDDDAYGEVGAETQRLVDQIVSSSEKQASAEKLTPTPPLAHSETSNDNNPQSSTMATAQNQSSSFSEVATVRLSSPPQILPRQTPALVARSSVVSEVATVRLSSPPQRLPPMLAPAAEAAPESLEDLIGPPSSFQPTQARTQHATQGVESQRIPMDDIRAMGPQTDRSDIFISIHPEHVENIVSGAKNHEFRKYRIPNVVTRMWIYTTAPASELRYMARISPAKIPGEISDDRGVGNAEFNANRKEPQFAYELLDVYELNNPVSLSEAKEHGWLNGPPQKYNYVPPGVVGHLMANLRCSVFGNDEDEDEEAAEESPVIVPPPSSGPQFTVSQEVTNQLLSEATQHPSDPVIPSDPVYIVPSSQEAERGVIRSQRASTSGFRRPDPPASTPYRRPANPTPSRGVRPSQATTVSQVSSSAESPSKRTTRSQTRSTQEMQLPPTAAADDENSLPPASSSYQLRSSQLLSKSQMLPDSLRSQDMSVIGDDVDIIYDSEADMDEL</sequence>
<organism evidence="2 3">
    <name type="scientific">Plectosphaerella cucumerina</name>
    <dbReference type="NCBI Taxonomy" id="40658"/>
    <lineage>
        <taxon>Eukaryota</taxon>
        <taxon>Fungi</taxon>
        <taxon>Dikarya</taxon>
        <taxon>Ascomycota</taxon>
        <taxon>Pezizomycotina</taxon>
        <taxon>Sordariomycetes</taxon>
        <taxon>Hypocreomycetidae</taxon>
        <taxon>Glomerellales</taxon>
        <taxon>Plectosphaerellaceae</taxon>
        <taxon>Plectosphaerella</taxon>
    </lineage>
</organism>
<feature type="compositionally biased region" description="Low complexity" evidence="1">
    <location>
        <begin position="269"/>
        <end position="285"/>
    </location>
</feature>
<dbReference type="SUPFAM" id="SSF88697">
    <property type="entry name" value="PUA domain-like"/>
    <property type="match status" value="1"/>
</dbReference>
<dbReference type="OrthoDB" id="2149705at2759"/>
<reference evidence="2" key="1">
    <citation type="journal article" date="2021" name="Nat. Commun.">
        <title>Genetic determinants of endophytism in the Arabidopsis root mycobiome.</title>
        <authorList>
            <person name="Mesny F."/>
            <person name="Miyauchi S."/>
            <person name="Thiergart T."/>
            <person name="Pickel B."/>
            <person name="Atanasova L."/>
            <person name="Karlsson M."/>
            <person name="Huettel B."/>
            <person name="Barry K.W."/>
            <person name="Haridas S."/>
            <person name="Chen C."/>
            <person name="Bauer D."/>
            <person name="Andreopoulos W."/>
            <person name="Pangilinan J."/>
            <person name="LaButti K."/>
            <person name="Riley R."/>
            <person name="Lipzen A."/>
            <person name="Clum A."/>
            <person name="Drula E."/>
            <person name="Henrissat B."/>
            <person name="Kohler A."/>
            <person name="Grigoriev I.V."/>
            <person name="Martin F.M."/>
            <person name="Hacquard S."/>
        </authorList>
    </citation>
    <scope>NUCLEOTIDE SEQUENCE</scope>
    <source>
        <strain evidence="2">MPI-CAGE-AT-0016</strain>
    </source>
</reference>
<feature type="compositionally biased region" description="Polar residues" evidence="1">
    <location>
        <begin position="65"/>
        <end position="75"/>
    </location>
</feature>
<feature type="compositionally biased region" description="Polar residues" evidence="1">
    <location>
        <begin position="378"/>
        <end position="407"/>
    </location>
</feature>
<feature type="compositionally biased region" description="Acidic residues" evidence="1">
    <location>
        <begin position="321"/>
        <end position="342"/>
    </location>
</feature>
<dbReference type="EMBL" id="JAGPXD010000002">
    <property type="protein sequence ID" value="KAH7367360.1"/>
    <property type="molecule type" value="Genomic_DNA"/>
</dbReference>
<feature type="region of interest" description="Disordered" evidence="1">
    <location>
        <begin position="1"/>
        <end position="407"/>
    </location>
</feature>
<feature type="compositionally biased region" description="Polar residues" evidence="1">
    <location>
        <begin position="22"/>
        <end position="31"/>
    </location>
</feature>
<protein>
    <submittedName>
        <fullName evidence="2">Uncharacterized protein</fullName>
    </submittedName>
</protein>
<dbReference type="InterPro" id="IPR015947">
    <property type="entry name" value="PUA-like_sf"/>
</dbReference>
<feature type="compositionally biased region" description="Polar residues" evidence="1">
    <location>
        <begin position="117"/>
        <end position="130"/>
    </location>
</feature>
<feature type="compositionally biased region" description="Basic residues" evidence="1">
    <location>
        <begin position="32"/>
        <end position="51"/>
    </location>
</feature>
<feature type="region of interest" description="Disordered" evidence="1">
    <location>
        <begin position="641"/>
        <end position="665"/>
    </location>
</feature>
<feature type="compositionally biased region" description="Low complexity" evidence="1">
    <location>
        <begin position="790"/>
        <end position="805"/>
    </location>
</feature>
<keyword evidence="3" id="KW-1185">Reference proteome</keyword>
<feature type="region of interest" description="Disordered" evidence="1">
    <location>
        <begin position="697"/>
        <end position="820"/>
    </location>
</feature>
<feature type="compositionally biased region" description="Polar residues" evidence="1">
    <location>
        <begin position="236"/>
        <end position="250"/>
    </location>
</feature>
<feature type="compositionally biased region" description="Low complexity" evidence="1">
    <location>
        <begin position="741"/>
        <end position="756"/>
    </location>
</feature>
<evidence type="ECO:0000313" key="2">
    <source>
        <dbReference type="EMBL" id="KAH7367360.1"/>
    </source>
</evidence>
<dbReference type="Proteomes" id="UP000813385">
    <property type="component" value="Unassembled WGS sequence"/>
</dbReference>
<evidence type="ECO:0000313" key="3">
    <source>
        <dbReference type="Proteomes" id="UP000813385"/>
    </source>
</evidence>
<proteinExistence type="predicted"/>
<accession>A0A8K0TLH0</accession>